<feature type="compositionally biased region" description="Polar residues" evidence="1">
    <location>
        <begin position="580"/>
        <end position="594"/>
    </location>
</feature>
<dbReference type="EMBL" id="MIGC01002743">
    <property type="protein sequence ID" value="PHJ20483.1"/>
    <property type="molecule type" value="Genomic_DNA"/>
</dbReference>
<comment type="caution">
    <text evidence="2">The sequence shown here is derived from an EMBL/GenBank/DDBJ whole genome shotgun (WGS) entry which is preliminary data.</text>
</comment>
<feature type="compositionally biased region" description="Polar residues" evidence="1">
    <location>
        <begin position="977"/>
        <end position="993"/>
    </location>
</feature>
<proteinExistence type="predicted"/>
<dbReference type="GeneID" id="94429066"/>
<name>A0A2C6KX31_9APIC</name>
<feature type="compositionally biased region" description="Low complexity" evidence="1">
    <location>
        <begin position="408"/>
        <end position="440"/>
    </location>
</feature>
<evidence type="ECO:0000313" key="3">
    <source>
        <dbReference type="Proteomes" id="UP000221165"/>
    </source>
</evidence>
<feature type="compositionally biased region" description="Polar residues" evidence="1">
    <location>
        <begin position="805"/>
        <end position="815"/>
    </location>
</feature>
<evidence type="ECO:0000256" key="1">
    <source>
        <dbReference type="SAM" id="MobiDB-lite"/>
    </source>
</evidence>
<protein>
    <submittedName>
        <fullName evidence="2">Uncharacterized protein</fullName>
    </submittedName>
</protein>
<feature type="region of interest" description="Disordered" evidence="1">
    <location>
        <begin position="408"/>
        <end position="443"/>
    </location>
</feature>
<sequence length="1154" mass="123849">MKETSNVTRVVPFDSGQKRGCFSLGQTYSTLEDTIGMESSLREENESSYPSRSTFSVPCPSSVVVPSLIGSLFVEESVVPSLFSSSSRVSQLAARRGSVSLRLQDASLTCPLLRKCQASSHIFPTVHLLSRLLVSMEDRTSPSPFQGRGLSNSLLTRLRLLGVSFSSSASAHAFPSSPSPHEALLSPRSVEGISSSPVVVTPEAALACSRNLAHPFSVPYDSMSSSFFLSHSLSSSPFSAFHSRASIGGRCGLNGTAPGSLSCASKGDFNSTRDDKDTSGDPLRQAAGGVSSKEASSVSLPATENFFSPAKSLFHMGVHDYKTFKYPSSFLSVVNPGQSPSSVTDASYVGSFADSSDLHASSRFCRASSYSRVWPSSIASSYCPFASLASVLSYPLFFNKDGFPLTSPTPSSSTVPSSPSSFPSPRSPSSSQSSSSQSQPPAWPAGPLRFFPAFPVHRCRGVSVTLPRNGEKVCFGQFEETAGILLLSPEQLDGLAVASKSPFFDGFVLRHLSPSIAAQDARRKAAAVLAAAAKLGKGGTGNRLYEGDKQSESSTQTSPFPEAVGRRKNDPKGVGEGATPGTTNASLRNNTGRFGTSPWPKNEEYEGHSDSSDDKRREENKTVDDGTERRAKKGVSWSEVAPVKTQREGSVFSNENSEEREDQEVKMTDEKNRGQRGGRAGDDGGRYVRSRLVSSASSSAATSSGREEGDETVRSRGERPSGLKSLDRLEGVLTRAEDLAPLIAGESQCSLHGRLVQFSQGKKDDWNLCIGDCYWLAMKIPLQSCNPFIFFKNEAIVKIDTPNAASGGTRTASHQPHQDSVRGTSSSHVSEDRGSTSSTRRFSSPQHPQSPYYPQSPSYPEQSGSYDPSRPHNGSAPSSPSQQPQYPNSRLPNKSYSPFHPSQQYPSSGSSYRPGQDAEQPNDESQLPGPPYPPSYSSPVQTANPSPYKPHNPYSPSPGSSFSPTSRGTGPRPWTPGDSSVSPHSGTGQSDDFPQNRGDMQQPRDFTSGAQEGDGRPRAIDPTSTRRRPDGSWVTKPKPEEEQEETADDMSSLSEITEWLTNEAVKRYRRVKEAAPEALSRATERLKGNVPQSTDDAVVLGKRCAEFPQWAFQYVTDAARQLGGSMRQAAVELWNFIFTEGGGGGPGTEGGGKF</sequence>
<dbReference type="RefSeq" id="XP_067922171.1">
    <property type="nucleotide sequence ID" value="XM_068065855.1"/>
</dbReference>
<feature type="compositionally biased region" description="Low complexity" evidence="1">
    <location>
        <begin position="835"/>
        <end position="866"/>
    </location>
</feature>
<dbReference type="Proteomes" id="UP000221165">
    <property type="component" value="Unassembled WGS sequence"/>
</dbReference>
<accession>A0A2C6KX31</accession>
<feature type="compositionally biased region" description="Low complexity" evidence="1">
    <location>
        <begin position="694"/>
        <end position="704"/>
    </location>
</feature>
<feature type="region of interest" description="Disordered" evidence="1">
    <location>
        <begin position="805"/>
        <end position="1054"/>
    </location>
</feature>
<feature type="compositionally biased region" description="Basic and acidic residues" evidence="1">
    <location>
        <begin position="663"/>
        <end position="686"/>
    </location>
</feature>
<feature type="compositionally biased region" description="Basic and acidic residues" evidence="1">
    <location>
        <begin position="564"/>
        <end position="573"/>
    </location>
</feature>
<feature type="compositionally biased region" description="Basic and acidic residues" evidence="1">
    <location>
        <begin position="601"/>
        <end position="629"/>
    </location>
</feature>
<feature type="region of interest" description="Disordered" evidence="1">
    <location>
        <begin position="268"/>
        <end position="296"/>
    </location>
</feature>
<evidence type="ECO:0000313" key="2">
    <source>
        <dbReference type="EMBL" id="PHJ20483.1"/>
    </source>
</evidence>
<feature type="compositionally biased region" description="Pro residues" evidence="1">
    <location>
        <begin position="947"/>
        <end position="956"/>
    </location>
</feature>
<feature type="compositionally biased region" description="Basic and acidic residues" evidence="1">
    <location>
        <begin position="705"/>
        <end position="725"/>
    </location>
</feature>
<dbReference type="VEuPathDB" id="ToxoDB:CSUI_005685"/>
<dbReference type="AlphaFoldDB" id="A0A2C6KX31"/>
<feature type="compositionally biased region" description="Low complexity" evidence="1">
    <location>
        <begin position="901"/>
        <end position="915"/>
    </location>
</feature>
<reference evidence="2 3" key="1">
    <citation type="journal article" date="2017" name="Int. J. Parasitol.">
        <title>The genome of the protozoan parasite Cystoisospora suis and a reverse vaccinology approach to identify vaccine candidates.</title>
        <authorList>
            <person name="Palmieri N."/>
            <person name="Shrestha A."/>
            <person name="Ruttkowski B."/>
            <person name="Beck T."/>
            <person name="Vogl C."/>
            <person name="Tomley F."/>
            <person name="Blake D.P."/>
            <person name="Joachim A."/>
        </authorList>
    </citation>
    <scope>NUCLEOTIDE SEQUENCE [LARGE SCALE GENOMIC DNA]</scope>
    <source>
        <strain evidence="2 3">Wien I</strain>
    </source>
</reference>
<keyword evidence="3" id="KW-1185">Reference proteome</keyword>
<feature type="compositionally biased region" description="Low complexity" evidence="1">
    <location>
        <begin position="957"/>
        <end position="971"/>
    </location>
</feature>
<feature type="region of interest" description="Disordered" evidence="1">
    <location>
        <begin position="539"/>
        <end position="725"/>
    </location>
</feature>
<gene>
    <name evidence="2" type="ORF">CSUI_005685</name>
</gene>
<organism evidence="2 3">
    <name type="scientific">Cystoisospora suis</name>
    <dbReference type="NCBI Taxonomy" id="483139"/>
    <lineage>
        <taxon>Eukaryota</taxon>
        <taxon>Sar</taxon>
        <taxon>Alveolata</taxon>
        <taxon>Apicomplexa</taxon>
        <taxon>Conoidasida</taxon>
        <taxon>Coccidia</taxon>
        <taxon>Eucoccidiorida</taxon>
        <taxon>Eimeriorina</taxon>
        <taxon>Sarcocystidae</taxon>
        <taxon>Cystoisospora</taxon>
    </lineage>
</organism>
<feature type="compositionally biased region" description="Polar residues" evidence="1">
    <location>
        <begin position="886"/>
        <end position="896"/>
    </location>
</feature>
<dbReference type="OrthoDB" id="333587at2759"/>